<keyword evidence="1" id="KW-1133">Transmembrane helix</keyword>
<feature type="transmembrane region" description="Helical" evidence="1">
    <location>
        <begin position="53"/>
        <end position="72"/>
    </location>
</feature>
<proteinExistence type="predicted"/>
<dbReference type="Proteomes" id="UP001156940">
    <property type="component" value="Unassembled WGS sequence"/>
</dbReference>
<evidence type="ECO:0000313" key="2">
    <source>
        <dbReference type="EMBL" id="MDH5824477.1"/>
    </source>
</evidence>
<evidence type="ECO:0000256" key="1">
    <source>
        <dbReference type="SAM" id="Phobius"/>
    </source>
</evidence>
<dbReference type="EMBL" id="JARXRM010000045">
    <property type="protein sequence ID" value="MDH5824477.1"/>
    <property type="molecule type" value="Genomic_DNA"/>
</dbReference>
<keyword evidence="1" id="KW-0812">Transmembrane</keyword>
<comment type="caution">
    <text evidence="2">The sequence shown here is derived from an EMBL/GenBank/DDBJ whole genome shotgun (WGS) entry which is preliminary data.</text>
</comment>
<evidence type="ECO:0000313" key="3">
    <source>
        <dbReference type="Proteomes" id="UP001156940"/>
    </source>
</evidence>
<protein>
    <submittedName>
        <fullName evidence="2">Uncharacterized protein</fullName>
    </submittedName>
</protein>
<gene>
    <name evidence="2" type="ORF">QFW77_15995</name>
</gene>
<dbReference type="RefSeq" id="WP_280575803.1">
    <property type="nucleotide sequence ID" value="NZ_JARXRM010000045.1"/>
</dbReference>
<reference evidence="2 3" key="1">
    <citation type="submission" date="2023-04" db="EMBL/GenBank/DDBJ databases">
        <title>Luteimonas endophyticus RD2P54.</title>
        <authorList>
            <person name="Sun J.-Q."/>
        </authorList>
    </citation>
    <scope>NUCLEOTIDE SEQUENCE [LARGE SCALE GENOMIC DNA]</scope>
    <source>
        <strain evidence="2 3">RD2P54</strain>
    </source>
</reference>
<keyword evidence="1" id="KW-0472">Membrane</keyword>
<organism evidence="2 3">
    <name type="scientific">Luteimonas endophytica</name>
    <dbReference type="NCBI Taxonomy" id="3042023"/>
    <lineage>
        <taxon>Bacteria</taxon>
        <taxon>Pseudomonadati</taxon>
        <taxon>Pseudomonadota</taxon>
        <taxon>Gammaproteobacteria</taxon>
        <taxon>Lysobacterales</taxon>
        <taxon>Lysobacteraceae</taxon>
        <taxon>Luteimonas</taxon>
    </lineage>
</organism>
<name>A0ABT6JCE3_9GAMM</name>
<sequence>MSLFAWCALFAGHSLFARWVLSWGGAEWMEGWKAAAFIDWIHAGFWEAEQIRLYFLLLWLLHAAWFAVGLFVPGARALPW</sequence>
<keyword evidence="3" id="KW-1185">Reference proteome</keyword>
<accession>A0ABT6JCE3</accession>